<proteinExistence type="predicted"/>
<dbReference type="InterPro" id="IPR043519">
    <property type="entry name" value="NT_sf"/>
</dbReference>
<name>A0A9Q9CPN9_9FIRM</name>
<dbReference type="AlphaFoldDB" id="A0A9Q9CPN9"/>
<evidence type="ECO:0000256" key="1">
    <source>
        <dbReference type="ARBA" id="ARBA00004976"/>
    </source>
</evidence>
<dbReference type="CDD" id="cd05399">
    <property type="entry name" value="NT_Rel-Spo_like"/>
    <property type="match status" value="1"/>
</dbReference>
<evidence type="ECO:0000259" key="2">
    <source>
        <dbReference type="SMART" id="SM00954"/>
    </source>
</evidence>
<dbReference type="PANTHER" id="PTHR41773:SF1">
    <property type="entry name" value="RELA_SPOT DOMAIN-CONTAINING PROTEIN"/>
    <property type="match status" value="1"/>
</dbReference>
<dbReference type="PANTHER" id="PTHR41773">
    <property type="entry name" value="GTP PYROPHOSPHATASE-RELATED"/>
    <property type="match status" value="1"/>
</dbReference>
<dbReference type="InterPro" id="IPR007685">
    <property type="entry name" value="RelA_SpoT"/>
</dbReference>
<evidence type="ECO:0000313" key="4">
    <source>
        <dbReference type="Proteomes" id="UP001058072"/>
    </source>
</evidence>
<dbReference type="Pfam" id="PF04607">
    <property type="entry name" value="RelA_SpoT"/>
    <property type="match status" value="1"/>
</dbReference>
<feature type="domain" description="RelA/SpoT" evidence="2">
    <location>
        <begin position="50"/>
        <end position="186"/>
    </location>
</feature>
<gene>
    <name evidence="3" type="ORF">J0J70_08705</name>
</gene>
<dbReference type="Gene3D" id="3.30.460.10">
    <property type="entry name" value="Beta Polymerase, domain 2"/>
    <property type="match status" value="1"/>
</dbReference>
<dbReference type="SUPFAM" id="SSF81301">
    <property type="entry name" value="Nucleotidyltransferase"/>
    <property type="match status" value="1"/>
</dbReference>
<dbReference type="RefSeq" id="WP_212724220.1">
    <property type="nucleotide sequence ID" value="NZ_CP071250.1"/>
</dbReference>
<reference evidence="3" key="1">
    <citation type="submission" date="2021-03" db="EMBL/GenBank/DDBJ databases">
        <title>Comparative Genomics and Metabolomics in the genus Turicibacter.</title>
        <authorList>
            <person name="Maki J."/>
            <person name="Looft T."/>
        </authorList>
    </citation>
    <scope>NUCLEOTIDE SEQUENCE</scope>
    <source>
        <strain evidence="3">ISU324</strain>
    </source>
</reference>
<evidence type="ECO:0000313" key="3">
    <source>
        <dbReference type="EMBL" id="UUF07702.1"/>
    </source>
</evidence>
<protein>
    <submittedName>
        <fullName evidence="3">(P)ppGpp synthetase</fullName>
    </submittedName>
</protein>
<dbReference type="SMART" id="SM00954">
    <property type="entry name" value="RelA_SpoT"/>
    <property type="match status" value="1"/>
</dbReference>
<dbReference type="GO" id="GO:0015969">
    <property type="term" value="P:guanosine tetraphosphate metabolic process"/>
    <property type="evidence" value="ECO:0007669"/>
    <property type="project" value="InterPro"/>
</dbReference>
<dbReference type="EMBL" id="CP071250">
    <property type="protein sequence ID" value="UUF07702.1"/>
    <property type="molecule type" value="Genomic_DNA"/>
</dbReference>
<comment type="pathway">
    <text evidence="1">Purine metabolism; ppGpp biosynthesis; ppGpp from GTP: step 1/2.</text>
</comment>
<accession>A0A9Q9CPN9</accession>
<sequence length="459" mass="54470">MPLAEFRYIEKALSTLDKERDQLEVISKLLQMEFTEIMNLHTMEYLNITTRVKGRDSLKEKILRQGYYKKYNDPIRLIYQLSDLIGVRIECRFEQDERAIYKVLKKHFNVRNDDGYYYNEMNPNVKLSLDGRQPQKQKNGFKIFRIDGIVTDTNNELPFELQIKSLVNSFWGEIEHKIIYKNYNFLLVDDLLIEMMHSIKNNLALLDKQLLTIYRNVEQRQTDEEYQRRNLEEVMAKMCNDVFAKQLKEQLGMNVNIKKACQTIMKYTFSPNGMLEIQNISDSLIKALERISQISNEEVEFNVSIIFSREPHYTNKFAQIVGPYFRDVMNKEFHWNLFFKILFEIEPQDSVDDFEKFLGFLEQAYQTSSSITRLKKILYSQLEEHADEVMETLMETVAHIIVSIDDVECIYENNITKVASVIADTLRDITAQMTTYDQWLTQKEVVIEDFKQYLLEELS</sequence>
<dbReference type="Proteomes" id="UP001058072">
    <property type="component" value="Chromosome"/>
</dbReference>
<organism evidence="3 4">
    <name type="scientific">Turicibacter bilis</name>
    <dbReference type="NCBI Taxonomy" id="2735723"/>
    <lineage>
        <taxon>Bacteria</taxon>
        <taxon>Bacillati</taxon>
        <taxon>Bacillota</taxon>
        <taxon>Erysipelotrichia</taxon>
        <taxon>Erysipelotrichales</taxon>
        <taxon>Turicibacteraceae</taxon>
        <taxon>Turicibacter</taxon>
    </lineage>
</organism>